<keyword evidence="3" id="KW-1185">Reference proteome</keyword>
<evidence type="ECO:0000313" key="3">
    <source>
        <dbReference type="Proteomes" id="UP000051888"/>
    </source>
</evidence>
<feature type="transmembrane region" description="Helical" evidence="1">
    <location>
        <begin position="70"/>
        <end position="91"/>
    </location>
</feature>
<reference evidence="2 3" key="1">
    <citation type="submission" date="2015-09" db="EMBL/GenBank/DDBJ databases">
        <title>Genome sequencing project for genomic taxonomy and phylogenomics of Bacillus-like bacteria.</title>
        <authorList>
            <person name="Liu B."/>
            <person name="Wang J."/>
            <person name="Zhu Y."/>
            <person name="Liu G."/>
            <person name="Chen Q."/>
            <person name="Chen Z."/>
            <person name="Lan J."/>
            <person name="Che J."/>
            <person name="Ge C."/>
            <person name="Shi H."/>
            <person name="Pan Z."/>
            <person name="Liu X."/>
        </authorList>
    </citation>
    <scope>NUCLEOTIDE SEQUENCE [LARGE SCALE GENOMIC DNA]</scope>
    <source>
        <strain evidence="2 3">LMG 18435</strain>
    </source>
</reference>
<dbReference type="AlphaFoldDB" id="A0A0Q3TAK2"/>
<keyword evidence="1" id="KW-0812">Transmembrane</keyword>
<proteinExistence type="predicted"/>
<dbReference type="Proteomes" id="UP000051888">
    <property type="component" value="Unassembled WGS sequence"/>
</dbReference>
<accession>A0A0Q3TAK2</accession>
<evidence type="ECO:0000313" key="2">
    <source>
        <dbReference type="EMBL" id="KQL50569.1"/>
    </source>
</evidence>
<keyword evidence="1" id="KW-0472">Membrane</keyword>
<comment type="caution">
    <text evidence="2">The sequence shown here is derived from an EMBL/GenBank/DDBJ whole genome shotgun (WGS) entry which is preliminary data.</text>
</comment>
<dbReference type="EMBL" id="LJJC01000015">
    <property type="protein sequence ID" value="KQL50569.1"/>
    <property type="molecule type" value="Genomic_DNA"/>
</dbReference>
<gene>
    <name evidence="2" type="ORF">AN964_23240</name>
</gene>
<organism evidence="2 3">
    <name type="scientific">Heyndrickxia shackletonii</name>
    <dbReference type="NCBI Taxonomy" id="157838"/>
    <lineage>
        <taxon>Bacteria</taxon>
        <taxon>Bacillati</taxon>
        <taxon>Bacillota</taxon>
        <taxon>Bacilli</taxon>
        <taxon>Bacillales</taxon>
        <taxon>Bacillaceae</taxon>
        <taxon>Heyndrickxia</taxon>
    </lineage>
</organism>
<dbReference type="PATRIC" id="fig|157838.3.peg.5105"/>
<name>A0A0Q3TAK2_9BACI</name>
<sequence length="149" mass="17155">MNGSETLIRVLKKNYQKNLNQYFIVSIIPFVIFSLLSIIGIWGNNSVINLENEKTFAIYYMLGLSNRKCAFIEGIRGFTVIIFSFAAMLVLYNLPLIHNLFGLDPTTTVNWLTFTFIGLYLTIIYCVTSVGFIIKMEKSNLIDLYRNRD</sequence>
<dbReference type="RefSeq" id="WP_055742181.1">
    <property type="nucleotide sequence ID" value="NZ_JAAIWL010000002.1"/>
</dbReference>
<protein>
    <recommendedName>
        <fullName evidence="4">ABC transporter permease</fullName>
    </recommendedName>
</protein>
<evidence type="ECO:0008006" key="4">
    <source>
        <dbReference type="Google" id="ProtNLM"/>
    </source>
</evidence>
<feature type="transmembrane region" description="Helical" evidence="1">
    <location>
        <begin position="20"/>
        <end position="42"/>
    </location>
</feature>
<feature type="transmembrane region" description="Helical" evidence="1">
    <location>
        <begin position="111"/>
        <end position="134"/>
    </location>
</feature>
<dbReference type="STRING" id="157838.AN964_23240"/>
<keyword evidence="1" id="KW-1133">Transmembrane helix</keyword>
<evidence type="ECO:0000256" key="1">
    <source>
        <dbReference type="SAM" id="Phobius"/>
    </source>
</evidence>